<evidence type="ECO:0000259" key="1">
    <source>
        <dbReference type="PROSITE" id="PS51340"/>
    </source>
</evidence>
<proteinExistence type="predicted"/>
<dbReference type="InterPro" id="IPR005302">
    <property type="entry name" value="MoCF_Sase_C"/>
</dbReference>
<dbReference type="GO" id="GO:0030151">
    <property type="term" value="F:molybdenum ion binding"/>
    <property type="evidence" value="ECO:0007669"/>
    <property type="project" value="InterPro"/>
</dbReference>
<keyword evidence="3" id="KW-1185">Reference proteome</keyword>
<dbReference type="EMBL" id="JAEHHL010000009">
    <property type="protein sequence ID" value="MBK0400449.1"/>
    <property type="molecule type" value="Genomic_DNA"/>
</dbReference>
<evidence type="ECO:0000313" key="2">
    <source>
        <dbReference type="EMBL" id="MBK0400449.1"/>
    </source>
</evidence>
<organism evidence="2 3">
    <name type="scientific">Thermohalobaculum xanthum</name>
    <dbReference type="NCBI Taxonomy" id="2753746"/>
    <lineage>
        <taxon>Bacteria</taxon>
        <taxon>Pseudomonadati</taxon>
        <taxon>Pseudomonadota</taxon>
        <taxon>Alphaproteobacteria</taxon>
        <taxon>Rhodobacterales</taxon>
        <taxon>Paracoccaceae</taxon>
        <taxon>Thermohalobaculum</taxon>
    </lineage>
</organism>
<dbReference type="InterPro" id="IPR011037">
    <property type="entry name" value="Pyrv_Knase-like_insert_dom_sf"/>
</dbReference>
<dbReference type="InterPro" id="IPR052716">
    <property type="entry name" value="MOSC_domain"/>
</dbReference>
<dbReference type="PANTHER" id="PTHR36930:SF1">
    <property type="entry name" value="MOSC DOMAIN-CONTAINING PROTEIN"/>
    <property type="match status" value="1"/>
</dbReference>
<feature type="domain" description="MOSC" evidence="1">
    <location>
        <begin position="33"/>
        <end position="159"/>
    </location>
</feature>
<accession>A0A8J7MAF5</accession>
<dbReference type="RefSeq" id="WP_200611289.1">
    <property type="nucleotide sequence ID" value="NZ_JAEHHL010000009.1"/>
</dbReference>
<dbReference type="Pfam" id="PF03473">
    <property type="entry name" value="MOSC"/>
    <property type="match status" value="1"/>
</dbReference>
<dbReference type="PROSITE" id="PS51340">
    <property type="entry name" value="MOSC"/>
    <property type="match status" value="1"/>
</dbReference>
<dbReference type="Gene3D" id="2.40.33.20">
    <property type="entry name" value="PK beta-barrel domain-like"/>
    <property type="match status" value="1"/>
</dbReference>
<dbReference type="Proteomes" id="UP000655420">
    <property type="component" value="Unassembled WGS sequence"/>
</dbReference>
<evidence type="ECO:0000313" key="3">
    <source>
        <dbReference type="Proteomes" id="UP000655420"/>
    </source>
</evidence>
<dbReference type="SUPFAM" id="SSF50800">
    <property type="entry name" value="PK beta-barrel domain-like"/>
    <property type="match status" value="1"/>
</dbReference>
<dbReference type="GO" id="GO:0003824">
    <property type="term" value="F:catalytic activity"/>
    <property type="evidence" value="ECO:0007669"/>
    <property type="project" value="InterPro"/>
</dbReference>
<sequence length="159" mass="16563">MQPDSPLGALVARIAGPGEVRWIGLRPGRRMPVQAVERAAIALDGLAGDHRASPGKRAVTLIQWEHLPVIAALARHDQVDPALLRRNIAVAGVNLLGLRNRAFRIGTAVLRGSGLCAPCSRMEEVLGPGGYAAVRGHGGITAEVVEPGEMAPGDAVTPV</sequence>
<protein>
    <submittedName>
        <fullName evidence="2">MOSC domain-containing protein</fullName>
    </submittedName>
</protein>
<reference evidence="2" key="1">
    <citation type="submission" date="2020-12" db="EMBL/GenBank/DDBJ databases">
        <title>Bacterial taxonomy.</title>
        <authorList>
            <person name="Pan X."/>
        </authorList>
    </citation>
    <scope>NUCLEOTIDE SEQUENCE</scope>
    <source>
        <strain evidence="2">M0105</strain>
    </source>
</reference>
<comment type="caution">
    <text evidence="2">The sequence shown here is derived from an EMBL/GenBank/DDBJ whole genome shotgun (WGS) entry which is preliminary data.</text>
</comment>
<dbReference type="PANTHER" id="PTHR36930">
    <property type="entry name" value="METAL-SULFUR CLUSTER BIOSYNTHESIS PROTEINS YUAD-RELATED"/>
    <property type="match status" value="1"/>
</dbReference>
<name>A0A8J7MAF5_9RHOB</name>
<dbReference type="AlphaFoldDB" id="A0A8J7MAF5"/>
<dbReference type="GO" id="GO:0030170">
    <property type="term" value="F:pyridoxal phosphate binding"/>
    <property type="evidence" value="ECO:0007669"/>
    <property type="project" value="InterPro"/>
</dbReference>
<gene>
    <name evidence="2" type="ORF">H0I76_14710</name>
</gene>